<proteinExistence type="predicted"/>
<accession>A0A8T1S8N0</accession>
<sequence length="67" mass="7456">MELEDNPEAFLLTFKRVTTVAKWPVENWPTPLAPCLKGTPQAVYQSLSVAAAHNYPQLKVAILNAFD</sequence>
<keyword evidence="2" id="KW-1185">Reference proteome</keyword>
<evidence type="ECO:0000313" key="1">
    <source>
        <dbReference type="EMBL" id="KAG6925409.1"/>
    </source>
</evidence>
<protein>
    <submittedName>
        <fullName evidence="1">Uncharacterized protein</fullName>
    </submittedName>
</protein>
<evidence type="ECO:0000313" key="2">
    <source>
        <dbReference type="Proteomes" id="UP000765507"/>
    </source>
</evidence>
<organism evidence="1 2">
    <name type="scientific">Chelydra serpentina</name>
    <name type="common">Snapping turtle</name>
    <name type="synonym">Testudo serpentina</name>
    <dbReference type="NCBI Taxonomy" id="8475"/>
    <lineage>
        <taxon>Eukaryota</taxon>
        <taxon>Metazoa</taxon>
        <taxon>Chordata</taxon>
        <taxon>Craniata</taxon>
        <taxon>Vertebrata</taxon>
        <taxon>Euteleostomi</taxon>
        <taxon>Archelosauria</taxon>
        <taxon>Testudinata</taxon>
        <taxon>Testudines</taxon>
        <taxon>Cryptodira</taxon>
        <taxon>Durocryptodira</taxon>
        <taxon>Americhelydia</taxon>
        <taxon>Chelydroidea</taxon>
        <taxon>Chelydridae</taxon>
        <taxon>Chelydra</taxon>
    </lineage>
</organism>
<reference evidence="1 2" key="1">
    <citation type="journal article" date="2020" name="G3 (Bethesda)">
        <title>Draft Genome of the Common Snapping Turtle, Chelydra serpentina, a Model for Phenotypic Plasticity in Reptiles.</title>
        <authorList>
            <person name="Das D."/>
            <person name="Singh S.K."/>
            <person name="Bierstedt J."/>
            <person name="Erickson A."/>
            <person name="Galli G.L.J."/>
            <person name="Crossley D.A. 2nd"/>
            <person name="Rhen T."/>
        </authorList>
    </citation>
    <scope>NUCLEOTIDE SEQUENCE [LARGE SCALE GENOMIC DNA]</scope>
    <source>
        <strain evidence="1">KW</strain>
    </source>
</reference>
<dbReference type="AlphaFoldDB" id="A0A8T1S8N0"/>
<dbReference type="Proteomes" id="UP000765507">
    <property type="component" value="Unassembled WGS sequence"/>
</dbReference>
<dbReference type="OrthoDB" id="6077919at2759"/>
<feature type="non-terminal residue" evidence="1">
    <location>
        <position position="67"/>
    </location>
</feature>
<gene>
    <name evidence="1" type="ORF">G0U57_014527</name>
</gene>
<name>A0A8T1S8N0_CHESE</name>
<dbReference type="EMBL" id="JAHGAV010000427">
    <property type="protein sequence ID" value="KAG6925409.1"/>
    <property type="molecule type" value="Genomic_DNA"/>
</dbReference>
<comment type="caution">
    <text evidence="1">The sequence shown here is derived from an EMBL/GenBank/DDBJ whole genome shotgun (WGS) entry which is preliminary data.</text>
</comment>